<proteinExistence type="predicted"/>
<organism evidence="2 3">
    <name type="scientific">Conexibacter stalactiti</name>
    <dbReference type="NCBI Taxonomy" id="1940611"/>
    <lineage>
        <taxon>Bacteria</taxon>
        <taxon>Bacillati</taxon>
        <taxon>Actinomycetota</taxon>
        <taxon>Thermoleophilia</taxon>
        <taxon>Solirubrobacterales</taxon>
        <taxon>Conexibacteraceae</taxon>
        <taxon>Conexibacter</taxon>
    </lineage>
</organism>
<feature type="signal peptide" evidence="1">
    <location>
        <begin position="1"/>
        <end position="22"/>
    </location>
</feature>
<gene>
    <name evidence="2" type="ORF">R7226_25750</name>
</gene>
<sequence length="191" mass="20727">MRSLTLLPAAALCAALALPAAAAASSKRYSLEGTLTQTNLIVTRCPGLGGQGWRTETVTWETEHTIAGQGLVPTGGGQIQIKSRRRNRTVVTIEDNDAMKPATYESPWSRDGDKQVPFGTVVERKRNHLVFDGNVIVTGAGRRSEWPASRKGRSVTPDFTVAPQVRRGRRGTCEKTDSVELRGSLKATRLN</sequence>
<dbReference type="Proteomes" id="UP001284601">
    <property type="component" value="Unassembled WGS sequence"/>
</dbReference>
<keyword evidence="3" id="KW-1185">Reference proteome</keyword>
<feature type="chain" id="PRO_5046000708" evidence="1">
    <location>
        <begin position="23"/>
        <end position="191"/>
    </location>
</feature>
<accession>A0ABU4HWT0</accession>
<name>A0ABU4HWT0_9ACTN</name>
<dbReference type="EMBL" id="JAWSTH010000103">
    <property type="protein sequence ID" value="MDW5597783.1"/>
    <property type="molecule type" value="Genomic_DNA"/>
</dbReference>
<keyword evidence="1" id="KW-0732">Signal</keyword>
<evidence type="ECO:0000313" key="3">
    <source>
        <dbReference type="Proteomes" id="UP001284601"/>
    </source>
</evidence>
<evidence type="ECO:0000256" key="1">
    <source>
        <dbReference type="SAM" id="SignalP"/>
    </source>
</evidence>
<comment type="caution">
    <text evidence="2">The sequence shown here is derived from an EMBL/GenBank/DDBJ whole genome shotgun (WGS) entry which is preliminary data.</text>
</comment>
<protein>
    <submittedName>
        <fullName evidence="2">Uncharacterized protein</fullName>
    </submittedName>
</protein>
<evidence type="ECO:0000313" key="2">
    <source>
        <dbReference type="EMBL" id="MDW5597783.1"/>
    </source>
</evidence>
<reference evidence="3" key="1">
    <citation type="submission" date="2023-07" db="EMBL/GenBank/DDBJ databases">
        <title>Conexibacter stalactiti sp. nov., isolated from stalactites in a lava cave and emended description of the genus Conexibacter.</title>
        <authorList>
            <person name="Lee S.D."/>
        </authorList>
    </citation>
    <scope>NUCLEOTIDE SEQUENCE [LARGE SCALE GENOMIC DNA]</scope>
    <source>
        <strain evidence="3">KCTC 39840</strain>
    </source>
</reference>
<dbReference type="RefSeq" id="WP_318600252.1">
    <property type="nucleotide sequence ID" value="NZ_JAWSTH010000103.1"/>
</dbReference>